<keyword evidence="6" id="KW-0325">Glycoprotein</keyword>
<dbReference type="InParanoid" id="A0A6P5M1U7"/>
<evidence type="ECO:0000256" key="3">
    <source>
        <dbReference type="ARBA" id="ARBA00022801"/>
    </source>
</evidence>
<keyword evidence="3" id="KW-0378">Hydrolase</keyword>
<dbReference type="CDD" id="cd00190">
    <property type="entry name" value="Tryp_SPc"/>
    <property type="match status" value="1"/>
</dbReference>
<feature type="domain" description="Peptidase S1" evidence="8">
    <location>
        <begin position="40"/>
        <end position="286"/>
    </location>
</feature>
<reference evidence="10" key="1">
    <citation type="submission" date="2025-08" db="UniProtKB">
        <authorList>
            <consortium name="RefSeq"/>
        </authorList>
    </citation>
    <scope>IDENTIFICATION</scope>
    <source>
        <tissue evidence="10">Spleen</tissue>
    </source>
</reference>
<dbReference type="PROSITE" id="PS50240">
    <property type="entry name" value="TRYPSIN_DOM"/>
    <property type="match status" value="1"/>
</dbReference>
<accession>A0A6P5M1U7</accession>
<keyword evidence="9" id="KW-1185">Reference proteome</keyword>
<dbReference type="AlphaFoldDB" id="A0A6P5M1U7"/>
<proteinExistence type="predicted"/>
<feature type="chain" id="PRO_5027803639" evidence="7">
    <location>
        <begin position="17"/>
        <end position="286"/>
    </location>
</feature>
<gene>
    <name evidence="10" type="primary">LOC110221996</name>
</gene>
<dbReference type="RefSeq" id="XP_020862449.1">
    <property type="nucleotide sequence ID" value="XM_021006790.1"/>
</dbReference>
<dbReference type="KEGG" id="pcw:110221996"/>
<dbReference type="Gene3D" id="2.40.10.10">
    <property type="entry name" value="Trypsin-like serine proteases"/>
    <property type="match status" value="2"/>
</dbReference>
<dbReference type="InterPro" id="IPR009003">
    <property type="entry name" value="Peptidase_S1_PA"/>
</dbReference>
<dbReference type="PANTHER" id="PTHR24253">
    <property type="entry name" value="TRANSMEMBRANE PROTEASE SERINE"/>
    <property type="match status" value="1"/>
</dbReference>
<evidence type="ECO:0000256" key="7">
    <source>
        <dbReference type="SAM" id="SignalP"/>
    </source>
</evidence>
<dbReference type="PANTHER" id="PTHR24253:SF144">
    <property type="entry name" value="CHYMOTRYPSIN-LIKE PROTEASE CTRL-1-RELATED"/>
    <property type="match status" value="1"/>
</dbReference>
<evidence type="ECO:0000256" key="4">
    <source>
        <dbReference type="ARBA" id="ARBA00022825"/>
    </source>
</evidence>
<evidence type="ECO:0000256" key="6">
    <source>
        <dbReference type="ARBA" id="ARBA00023180"/>
    </source>
</evidence>
<protein>
    <submittedName>
        <fullName evidence="10">Tryptase-2-like isoform X1</fullName>
    </submittedName>
</protein>
<dbReference type="InterPro" id="IPR043504">
    <property type="entry name" value="Peptidase_S1_PA_chymotrypsin"/>
</dbReference>
<keyword evidence="5" id="KW-1015">Disulfide bond</keyword>
<evidence type="ECO:0000313" key="9">
    <source>
        <dbReference type="Proteomes" id="UP000515140"/>
    </source>
</evidence>
<dbReference type="Proteomes" id="UP000515140">
    <property type="component" value="Unplaced"/>
</dbReference>
<name>A0A6P5M1U7_PHACI</name>
<dbReference type="FunFam" id="2.40.10.10:FF:000024">
    <property type="entry name" value="Serine protease 53"/>
    <property type="match status" value="1"/>
</dbReference>
<dbReference type="GeneID" id="110221996"/>
<dbReference type="PROSITE" id="PS00135">
    <property type="entry name" value="TRYPSIN_SER"/>
    <property type="match status" value="1"/>
</dbReference>
<dbReference type="PRINTS" id="PR00722">
    <property type="entry name" value="CHYMOTRYPSIN"/>
</dbReference>
<dbReference type="InterPro" id="IPR001314">
    <property type="entry name" value="Peptidase_S1A"/>
</dbReference>
<dbReference type="SUPFAM" id="SSF50494">
    <property type="entry name" value="Trypsin-like serine proteases"/>
    <property type="match status" value="1"/>
</dbReference>
<dbReference type="Pfam" id="PF00089">
    <property type="entry name" value="Trypsin"/>
    <property type="match status" value="1"/>
</dbReference>
<evidence type="ECO:0000256" key="5">
    <source>
        <dbReference type="ARBA" id="ARBA00023157"/>
    </source>
</evidence>
<sequence>MELFLLFMTLPLLGTSFPMPQGVQYLFPPPYVPWRARAGIVGGEEAPKKEWPWQVSLRKQEDEREDALWMHICGGSLIHPEWILTAASCFLDMREEPSNYRVQLRQQHLYYEDALRPLSKIVVHSSFTSETRGADIALLKLKEPVQISSQVQPIQLPATSQNFSNTECWVTGWGDIYYQESLLPPFALRQVQVPVWDNRHCDQLYHEVSTVAKSVRIIPEDMICAGDGDNGICEGDSGGPLVCKVENSWLQAGVASWVEECGKISTHPGVYTSVSKYLDWIQKNIQ</sequence>
<dbReference type="GO" id="GO:0006508">
    <property type="term" value="P:proteolysis"/>
    <property type="evidence" value="ECO:0007669"/>
    <property type="project" value="UniProtKB-KW"/>
</dbReference>
<dbReference type="GO" id="GO:0004252">
    <property type="term" value="F:serine-type endopeptidase activity"/>
    <property type="evidence" value="ECO:0007669"/>
    <property type="project" value="InterPro"/>
</dbReference>
<keyword evidence="4" id="KW-0720">Serine protease</keyword>
<evidence type="ECO:0000259" key="8">
    <source>
        <dbReference type="PROSITE" id="PS50240"/>
    </source>
</evidence>
<dbReference type="InterPro" id="IPR033116">
    <property type="entry name" value="TRYPSIN_SER"/>
</dbReference>
<keyword evidence="2 7" id="KW-0732">Signal</keyword>
<organism evidence="9 10">
    <name type="scientific">Phascolarctos cinereus</name>
    <name type="common">Koala</name>
    <dbReference type="NCBI Taxonomy" id="38626"/>
    <lineage>
        <taxon>Eukaryota</taxon>
        <taxon>Metazoa</taxon>
        <taxon>Chordata</taxon>
        <taxon>Craniata</taxon>
        <taxon>Vertebrata</taxon>
        <taxon>Euteleostomi</taxon>
        <taxon>Mammalia</taxon>
        <taxon>Metatheria</taxon>
        <taxon>Diprotodontia</taxon>
        <taxon>Phascolarctidae</taxon>
        <taxon>Phascolarctos</taxon>
    </lineage>
</organism>
<evidence type="ECO:0000256" key="1">
    <source>
        <dbReference type="ARBA" id="ARBA00022670"/>
    </source>
</evidence>
<dbReference type="SMART" id="SM00020">
    <property type="entry name" value="Tryp_SPc"/>
    <property type="match status" value="1"/>
</dbReference>
<evidence type="ECO:0000256" key="2">
    <source>
        <dbReference type="ARBA" id="ARBA00022729"/>
    </source>
</evidence>
<evidence type="ECO:0000313" key="10">
    <source>
        <dbReference type="RefSeq" id="XP_020862449.1"/>
    </source>
</evidence>
<feature type="signal peptide" evidence="7">
    <location>
        <begin position="1"/>
        <end position="16"/>
    </location>
</feature>
<dbReference type="InterPro" id="IPR001254">
    <property type="entry name" value="Trypsin_dom"/>
</dbReference>
<keyword evidence="1" id="KW-0645">Protease</keyword>